<name>A0A8J4AHR7_9ACTN</name>
<dbReference type="RefSeq" id="WP_207128509.1">
    <property type="nucleotide sequence ID" value="NZ_BOPO01000128.1"/>
</dbReference>
<evidence type="ECO:0000313" key="2">
    <source>
        <dbReference type="EMBL" id="GIL30919.1"/>
    </source>
</evidence>
<sequence>MAPVAPMDRQAVHDGYERARQEFHRLLDAASEQDLARPTCGTRWDNRELLWHMLFGYLVVRSLLGLVRVSGRLPRGVSRVFARLLEGVTVPFDLVNYAGPRGAVKVFSLHRMGVTFDRVTDSLHRRLAAEPESDLGRGMHFPVRWDPFFADFMTLADVYRYPTQHFEFHRRQLTLSGPRQ</sequence>
<dbReference type="Pfam" id="PF12867">
    <property type="entry name" value="DinB_2"/>
    <property type="match status" value="1"/>
</dbReference>
<dbReference type="InterPro" id="IPR024775">
    <property type="entry name" value="DinB-like"/>
</dbReference>
<accession>A0A8J4AHR7</accession>
<evidence type="ECO:0000313" key="3">
    <source>
        <dbReference type="Proteomes" id="UP000614996"/>
    </source>
</evidence>
<feature type="domain" description="DinB-like" evidence="1">
    <location>
        <begin position="16"/>
        <end position="173"/>
    </location>
</feature>
<dbReference type="EMBL" id="BOPO01000128">
    <property type="protein sequence ID" value="GIL30919.1"/>
    <property type="molecule type" value="Genomic_DNA"/>
</dbReference>
<dbReference type="Proteomes" id="UP000614996">
    <property type="component" value="Unassembled WGS sequence"/>
</dbReference>
<dbReference type="SUPFAM" id="SSF109854">
    <property type="entry name" value="DinB/YfiT-like putative metalloenzymes"/>
    <property type="match status" value="1"/>
</dbReference>
<protein>
    <recommendedName>
        <fullName evidence="1">DinB-like domain-containing protein</fullName>
    </recommendedName>
</protein>
<keyword evidence="3" id="KW-1185">Reference proteome</keyword>
<dbReference type="Gene3D" id="1.20.120.450">
    <property type="entry name" value="dinb family like domain"/>
    <property type="match status" value="1"/>
</dbReference>
<evidence type="ECO:0000259" key="1">
    <source>
        <dbReference type="Pfam" id="PF12867"/>
    </source>
</evidence>
<dbReference type="AlphaFoldDB" id="A0A8J4AHR7"/>
<proteinExistence type="predicted"/>
<reference evidence="3" key="1">
    <citation type="journal article" date="2021" name="Int. J. Syst. Evol. Microbiol.">
        <title>Actinocatenispora comari sp. nov., an endophytic actinomycete isolated from aerial parts of Comarum salesowianum.</title>
        <authorList>
            <person name="Oyunbileg N."/>
            <person name="Iizaka Y."/>
            <person name="Hamada M."/>
            <person name="Davaapurev B.O."/>
            <person name="Fukumoto A."/>
            <person name="Tsetseg B."/>
            <person name="Kato F."/>
            <person name="Tamura T."/>
            <person name="Batkhuu J."/>
            <person name="Anzai Y."/>
        </authorList>
    </citation>
    <scope>NUCLEOTIDE SEQUENCE [LARGE SCALE GENOMIC DNA]</scope>
    <source>
        <strain evidence="3">NUM-2625</strain>
    </source>
</reference>
<organism evidence="2 3">
    <name type="scientific">Actinocatenispora comari</name>
    <dbReference type="NCBI Taxonomy" id="2807577"/>
    <lineage>
        <taxon>Bacteria</taxon>
        <taxon>Bacillati</taxon>
        <taxon>Actinomycetota</taxon>
        <taxon>Actinomycetes</taxon>
        <taxon>Micromonosporales</taxon>
        <taxon>Micromonosporaceae</taxon>
        <taxon>Actinocatenispora</taxon>
    </lineage>
</organism>
<gene>
    <name evidence="2" type="ORF">NUM_61730</name>
</gene>
<comment type="caution">
    <text evidence="2">The sequence shown here is derived from an EMBL/GenBank/DDBJ whole genome shotgun (WGS) entry which is preliminary data.</text>
</comment>
<dbReference type="InterPro" id="IPR034660">
    <property type="entry name" value="DinB/YfiT-like"/>
</dbReference>